<name>A0A0F9SGE1_9ZZZZ</name>
<sequence length="107" mass="12102">EGVPDDFPLPLLGFDRYIEKRELPVVLAFCKPLTKSVWGNSIKLTKTLDFGSISFLIAQGEVCERKVVGQTWIDPQPAKDGHFQDQVEWECKPILKGIDEEKGNQND</sequence>
<feature type="non-terminal residue" evidence="1">
    <location>
        <position position="1"/>
    </location>
</feature>
<comment type="caution">
    <text evidence="1">The sequence shown here is derived from an EMBL/GenBank/DDBJ whole genome shotgun (WGS) entry which is preliminary data.</text>
</comment>
<protein>
    <submittedName>
        <fullName evidence="1">Uncharacterized protein</fullName>
    </submittedName>
</protein>
<reference evidence="1" key="1">
    <citation type="journal article" date="2015" name="Nature">
        <title>Complex archaea that bridge the gap between prokaryotes and eukaryotes.</title>
        <authorList>
            <person name="Spang A."/>
            <person name="Saw J.H."/>
            <person name="Jorgensen S.L."/>
            <person name="Zaremba-Niedzwiedzka K."/>
            <person name="Martijn J."/>
            <person name="Lind A.E."/>
            <person name="van Eijk R."/>
            <person name="Schleper C."/>
            <person name="Guy L."/>
            <person name="Ettema T.J."/>
        </authorList>
    </citation>
    <scope>NUCLEOTIDE SEQUENCE</scope>
</reference>
<dbReference type="EMBL" id="LAZR01000509">
    <property type="protein sequence ID" value="KKN66124.1"/>
    <property type="molecule type" value="Genomic_DNA"/>
</dbReference>
<accession>A0A0F9SGE1</accession>
<evidence type="ECO:0000313" key="1">
    <source>
        <dbReference type="EMBL" id="KKN66124.1"/>
    </source>
</evidence>
<organism evidence="1">
    <name type="scientific">marine sediment metagenome</name>
    <dbReference type="NCBI Taxonomy" id="412755"/>
    <lineage>
        <taxon>unclassified sequences</taxon>
        <taxon>metagenomes</taxon>
        <taxon>ecological metagenomes</taxon>
    </lineage>
</organism>
<gene>
    <name evidence="1" type="ORF">LCGC14_0474140</name>
</gene>
<dbReference type="AlphaFoldDB" id="A0A0F9SGE1"/>
<proteinExistence type="predicted"/>